<dbReference type="GO" id="GO:0005759">
    <property type="term" value="C:mitochondrial matrix"/>
    <property type="evidence" value="ECO:0007669"/>
    <property type="project" value="TreeGrafter"/>
</dbReference>
<protein>
    <recommendedName>
        <fullName evidence="5">acetylornithine transaminase</fullName>
        <ecNumber evidence="5">2.6.1.11</ecNumber>
    </recommendedName>
</protein>
<dbReference type="EC" id="2.6.1.11" evidence="5"/>
<dbReference type="SUPFAM" id="SSF53383">
    <property type="entry name" value="PLP-dependent transferases"/>
    <property type="match status" value="1"/>
</dbReference>
<keyword evidence="7" id="KW-0028">Amino-acid biosynthesis</keyword>
<comment type="pathway">
    <text evidence="3">Amino-acid biosynthesis; L-arginine biosynthesis; N(2)-acetyl-L-ornithine from L-glutamate: step 4/4.</text>
</comment>
<evidence type="ECO:0000256" key="4">
    <source>
        <dbReference type="ARBA" id="ARBA00008954"/>
    </source>
</evidence>
<keyword evidence="6" id="KW-0032">Aminotransferase</keyword>
<dbReference type="InterPro" id="IPR015422">
    <property type="entry name" value="PyrdxlP-dep_Trfase_small"/>
</dbReference>
<organism evidence="11 12">
    <name type="scientific">Dimargaris cristalligena</name>
    <dbReference type="NCBI Taxonomy" id="215637"/>
    <lineage>
        <taxon>Eukaryota</taxon>
        <taxon>Fungi</taxon>
        <taxon>Fungi incertae sedis</taxon>
        <taxon>Zoopagomycota</taxon>
        <taxon>Kickxellomycotina</taxon>
        <taxon>Dimargaritomycetes</taxon>
        <taxon>Dimargaritales</taxon>
        <taxon>Dimargaritaceae</taxon>
        <taxon>Dimargaris</taxon>
    </lineage>
</organism>
<evidence type="ECO:0000256" key="7">
    <source>
        <dbReference type="ARBA" id="ARBA00022605"/>
    </source>
</evidence>
<dbReference type="PANTHER" id="PTHR11986">
    <property type="entry name" value="AMINOTRANSFERASE CLASS III"/>
    <property type="match status" value="1"/>
</dbReference>
<dbReference type="InterPro" id="IPR015424">
    <property type="entry name" value="PyrdxlP-dep_Trfase"/>
</dbReference>
<comment type="similarity">
    <text evidence="4 10">Belongs to the class-III pyridoxal-phosphate-dependent aminotransferase family.</text>
</comment>
<dbReference type="PROSITE" id="PS00600">
    <property type="entry name" value="AA_TRANSFER_CLASS_3"/>
    <property type="match status" value="1"/>
</dbReference>
<dbReference type="GO" id="GO:0042802">
    <property type="term" value="F:identical protein binding"/>
    <property type="evidence" value="ECO:0007669"/>
    <property type="project" value="TreeGrafter"/>
</dbReference>
<keyword evidence="9 10" id="KW-0663">Pyridoxal phosphate</keyword>
<evidence type="ECO:0000256" key="5">
    <source>
        <dbReference type="ARBA" id="ARBA00012919"/>
    </source>
</evidence>
<evidence type="ECO:0000313" key="12">
    <source>
        <dbReference type="Proteomes" id="UP000268162"/>
    </source>
</evidence>
<evidence type="ECO:0000256" key="9">
    <source>
        <dbReference type="ARBA" id="ARBA00022898"/>
    </source>
</evidence>
<comment type="cofactor">
    <cofactor evidence="1">
        <name>pyridoxal 5'-phosphate</name>
        <dbReference type="ChEBI" id="CHEBI:597326"/>
    </cofactor>
</comment>
<evidence type="ECO:0000256" key="8">
    <source>
        <dbReference type="ARBA" id="ARBA00022679"/>
    </source>
</evidence>
<dbReference type="InterPro" id="IPR049704">
    <property type="entry name" value="Aminotrans_3_PPA_site"/>
</dbReference>
<sequence length="492" mass="52532">MHPSFIARRLISTSVRGSTVIPLSRITLSLGSLARLLSTSAGRAQDHRDAAASQATLAKLERFEKYTLGTYVRPPVILSQGQGSWLQDTDGRKYLDFTAGIAVTALGHGDPQVAELLGEQGQKLIHTSNLYHNEWAGELASLLVETTCETEAARAARKTEGGAGHNNTTKGFQPGKVFLTNSGTEANEGALKFAKKHGNALRAAHPERYPASGKYEVVSFSRGFHGRSMGALSATAAPKYQEPFQPLVPGFHHVEFNDVAAARAAITESTCAVIVEPIQGEGGIHAATAEFLRALRQRCDEVGALLIFDEIQCGIGRTGQLWGFQHFPADCRPDILTMAKPLANGVPIGAVLLTDAVAEVIKAGDHGTTFGGNPLACRVGHHVFNRIRQPSFLAQVEQTGQCLKDLATQHLLQGEAGKAGLVKAVRGIGMMVGIEFDRDPSPLVKMAREKGLLIITAGGNTVRLVPALTLTVDEARQGIEILTECVAEFQSA</sequence>
<comment type="subcellular location">
    <subcellularLocation>
        <location evidence="2">Mitochondrion</location>
    </subcellularLocation>
</comment>
<dbReference type="CDD" id="cd00610">
    <property type="entry name" value="OAT_like"/>
    <property type="match status" value="1"/>
</dbReference>
<evidence type="ECO:0000256" key="3">
    <source>
        <dbReference type="ARBA" id="ARBA00005024"/>
    </source>
</evidence>
<dbReference type="PANTHER" id="PTHR11986:SF79">
    <property type="entry name" value="ACETYLORNITHINE AMINOTRANSFERASE, MITOCHONDRIAL"/>
    <property type="match status" value="1"/>
</dbReference>
<proteinExistence type="inferred from homology"/>
<gene>
    <name evidence="11" type="ORF">BJ085DRAFT_23178</name>
</gene>
<dbReference type="InterPro" id="IPR050103">
    <property type="entry name" value="Class-III_PLP-dep_AT"/>
</dbReference>
<reference evidence="12" key="1">
    <citation type="journal article" date="2018" name="Nat. Microbiol.">
        <title>Leveraging single-cell genomics to expand the fungal tree of life.</title>
        <authorList>
            <person name="Ahrendt S.R."/>
            <person name="Quandt C.A."/>
            <person name="Ciobanu D."/>
            <person name="Clum A."/>
            <person name="Salamov A."/>
            <person name="Andreopoulos B."/>
            <person name="Cheng J.F."/>
            <person name="Woyke T."/>
            <person name="Pelin A."/>
            <person name="Henrissat B."/>
            <person name="Reynolds N.K."/>
            <person name="Benny G.L."/>
            <person name="Smith M.E."/>
            <person name="James T.Y."/>
            <person name="Grigoriev I.V."/>
        </authorList>
    </citation>
    <scope>NUCLEOTIDE SEQUENCE [LARGE SCALE GENOMIC DNA]</scope>
    <source>
        <strain evidence="12">RSA 468</strain>
    </source>
</reference>
<dbReference type="OrthoDB" id="5419315at2759"/>
<dbReference type="GO" id="GO:0006526">
    <property type="term" value="P:L-arginine biosynthetic process"/>
    <property type="evidence" value="ECO:0007669"/>
    <property type="project" value="UniProtKB-UniPathway"/>
</dbReference>
<accession>A0A4P9ZYS5</accession>
<dbReference type="Proteomes" id="UP000268162">
    <property type="component" value="Unassembled WGS sequence"/>
</dbReference>
<evidence type="ECO:0000256" key="1">
    <source>
        <dbReference type="ARBA" id="ARBA00001933"/>
    </source>
</evidence>
<dbReference type="STRING" id="215637.A0A4P9ZYS5"/>
<dbReference type="GO" id="GO:0003992">
    <property type="term" value="F:N2-acetyl-L-ornithine:2-oxoglutarate 5-aminotransferase activity"/>
    <property type="evidence" value="ECO:0007669"/>
    <property type="project" value="UniProtKB-EC"/>
</dbReference>
<dbReference type="InterPro" id="IPR004636">
    <property type="entry name" value="AcOrn/SuccOrn_fam"/>
</dbReference>
<dbReference type="AlphaFoldDB" id="A0A4P9ZYS5"/>
<dbReference type="InterPro" id="IPR015421">
    <property type="entry name" value="PyrdxlP-dep_Trfase_major"/>
</dbReference>
<dbReference type="Pfam" id="PF00202">
    <property type="entry name" value="Aminotran_3"/>
    <property type="match status" value="1"/>
</dbReference>
<keyword evidence="12" id="KW-1185">Reference proteome</keyword>
<evidence type="ECO:0000256" key="2">
    <source>
        <dbReference type="ARBA" id="ARBA00004173"/>
    </source>
</evidence>
<dbReference type="PIRSF" id="PIRSF000521">
    <property type="entry name" value="Transaminase_4ab_Lys_Orn"/>
    <property type="match status" value="1"/>
</dbReference>
<keyword evidence="8 11" id="KW-0808">Transferase</keyword>
<dbReference type="Gene3D" id="3.40.640.10">
    <property type="entry name" value="Type I PLP-dependent aspartate aminotransferase-like (Major domain)"/>
    <property type="match status" value="1"/>
</dbReference>
<name>A0A4P9ZYS5_9FUNG</name>
<dbReference type="GO" id="GO:0030170">
    <property type="term" value="F:pyridoxal phosphate binding"/>
    <property type="evidence" value="ECO:0007669"/>
    <property type="project" value="InterPro"/>
</dbReference>
<dbReference type="UniPathway" id="UPA00068">
    <property type="reaction ID" value="UER00109"/>
</dbReference>
<evidence type="ECO:0000256" key="10">
    <source>
        <dbReference type="RuleBase" id="RU003560"/>
    </source>
</evidence>
<dbReference type="HAMAP" id="MF_01107">
    <property type="entry name" value="ArgD_aminotrans_3"/>
    <property type="match status" value="1"/>
</dbReference>
<evidence type="ECO:0000256" key="6">
    <source>
        <dbReference type="ARBA" id="ARBA00022576"/>
    </source>
</evidence>
<evidence type="ECO:0000313" key="11">
    <source>
        <dbReference type="EMBL" id="RKP38528.1"/>
    </source>
</evidence>
<dbReference type="NCBIfam" id="TIGR00707">
    <property type="entry name" value="argD"/>
    <property type="match status" value="1"/>
</dbReference>
<dbReference type="EMBL" id="ML002357">
    <property type="protein sequence ID" value="RKP38528.1"/>
    <property type="molecule type" value="Genomic_DNA"/>
</dbReference>
<dbReference type="InterPro" id="IPR005814">
    <property type="entry name" value="Aminotrans_3"/>
</dbReference>
<dbReference type="Gene3D" id="3.90.1150.10">
    <property type="entry name" value="Aspartate Aminotransferase, domain 1"/>
    <property type="match status" value="1"/>
</dbReference>
<dbReference type="FunFam" id="3.40.640.10:FF:000004">
    <property type="entry name" value="Acetylornithine aminotransferase"/>
    <property type="match status" value="1"/>
</dbReference>